<evidence type="ECO:0000259" key="3">
    <source>
        <dbReference type="PROSITE" id="PS50977"/>
    </source>
</evidence>
<name>A0ABV3V467_9MICC</name>
<keyword evidence="5" id="KW-1185">Reference proteome</keyword>
<evidence type="ECO:0000256" key="2">
    <source>
        <dbReference type="PROSITE-ProRule" id="PRU00335"/>
    </source>
</evidence>
<gene>
    <name evidence="4" type="ORF">VVR66_12040</name>
</gene>
<dbReference type="PROSITE" id="PS50977">
    <property type="entry name" value="HTH_TETR_2"/>
    <property type="match status" value="1"/>
</dbReference>
<keyword evidence="1 2" id="KW-0238">DNA-binding</keyword>
<organism evidence="4 5">
    <name type="scientific">Kocuria carniphila</name>
    <dbReference type="NCBI Taxonomy" id="262208"/>
    <lineage>
        <taxon>Bacteria</taxon>
        <taxon>Bacillati</taxon>
        <taxon>Actinomycetota</taxon>
        <taxon>Actinomycetes</taxon>
        <taxon>Micrococcales</taxon>
        <taxon>Micrococcaceae</taxon>
        <taxon>Kocuria</taxon>
    </lineage>
</organism>
<dbReference type="SUPFAM" id="SSF46689">
    <property type="entry name" value="Homeodomain-like"/>
    <property type="match status" value="1"/>
</dbReference>
<proteinExistence type="predicted"/>
<comment type="caution">
    <text evidence="4">The sequence shown here is derived from an EMBL/GenBank/DDBJ whole genome shotgun (WGS) entry which is preliminary data.</text>
</comment>
<dbReference type="RefSeq" id="WP_368629773.1">
    <property type="nucleotide sequence ID" value="NZ_JAYWLU010000013.1"/>
</dbReference>
<dbReference type="Gene3D" id="1.10.357.10">
    <property type="entry name" value="Tetracycline Repressor, domain 2"/>
    <property type="match status" value="1"/>
</dbReference>
<dbReference type="Proteomes" id="UP001558481">
    <property type="component" value="Unassembled WGS sequence"/>
</dbReference>
<dbReference type="Pfam" id="PF00440">
    <property type="entry name" value="TetR_N"/>
    <property type="match status" value="1"/>
</dbReference>
<reference evidence="4 5" key="1">
    <citation type="journal article" date="2024" name="Fungal Genet. Biol.">
        <title>The porcine skin microbiome exhibits broad fungal antagonism.</title>
        <authorList>
            <person name="De La Cruz K.F."/>
            <person name="Townsend E.C."/>
            <person name="Alex Cheong J.Z."/>
            <person name="Salamzade R."/>
            <person name="Liu A."/>
            <person name="Sandstrom S."/>
            <person name="Davila E."/>
            <person name="Huang L."/>
            <person name="Xu K.H."/>
            <person name="Wu S.Y."/>
            <person name="Meudt J.J."/>
            <person name="Shanmuganayagam D."/>
            <person name="Gibson A.L.F."/>
            <person name="Kalan L.R."/>
        </authorList>
    </citation>
    <scope>NUCLEOTIDE SEQUENCE [LARGE SCALE GENOMIC DNA]</scope>
    <source>
        <strain evidence="4 5">LK2625</strain>
    </source>
</reference>
<sequence length="192" mass="21415">MALAKFTTDGILDAAAEEVRNHRSAVRIASIAARVGAPTGSIYHRFGSREELLVHLWLRSVRRFHEVYLAAGRSEDPEKALLGMAESVVTFTRDHPQDAASMALFRQKRLVENTPDSCREAVAHINDEIHERLSELAQLRYGRVTEKRRQLVRIAAADGPYGFVRPYLWDTVPEWLPAVVVASSTAVLALGD</sequence>
<dbReference type="InterPro" id="IPR001647">
    <property type="entry name" value="HTH_TetR"/>
</dbReference>
<feature type="domain" description="HTH tetR-type" evidence="3">
    <location>
        <begin position="5"/>
        <end position="64"/>
    </location>
</feature>
<dbReference type="InterPro" id="IPR009057">
    <property type="entry name" value="Homeodomain-like_sf"/>
</dbReference>
<feature type="DNA-binding region" description="H-T-H motif" evidence="2">
    <location>
        <begin position="27"/>
        <end position="46"/>
    </location>
</feature>
<protein>
    <submittedName>
        <fullName evidence="4">TetR/AcrR family transcriptional regulator</fullName>
    </submittedName>
</protein>
<dbReference type="EMBL" id="JAYWLU010000013">
    <property type="protein sequence ID" value="MEX3595445.1"/>
    <property type="molecule type" value="Genomic_DNA"/>
</dbReference>
<evidence type="ECO:0000313" key="5">
    <source>
        <dbReference type="Proteomes" id="UP001558481"/>
    </source>
</evidence>
<evidence type="ECO:0000256" key="1">
    <source>
        <dbReference type="ARBA" id="ARBA00023125"/>
    </source>
</evidence>
<evidence type="ECO:0000313" key="4">
    <source>
        <dbReference type="EMBL" id="MEX3595445.1"/>
    </source>
</evidence>
<accession>A0ABV3V467</accession>